<evidence type="ECO:0000313" key="2">
    <source>
        <dbReference type="EMBL" id="EKT4440269.1"/>
    </source>
</evidence>
<dbReference type="RefSeq" id="WP_164157750.1">
    <property type="nucleotide sequence ID" value="NZ_JBFCWN010000001.1"/>
</dbReference>
<dbReference type="Proteomes" id="UP001214521">
    <property type="component" value="Unassembled WGS sequence"/>
</dbReference>
<feature type="region of interest" description="Disordered" evidence="1">
    <location>
        <begin position="239"/>
        <end position="259"/>
    </location>
</feature>
<organism evidence="2 3">
    <name type="scientific">Stenotrophomonas maltophilia</name>
    <name type="common">Pseudomonas maltophilia</name>
    <name type="synonym">Xanthomonas maltophilia</name>
    <dbReference type="NCBI Taxonomy" id="40324"/>
    <lineage>
        <taxon>Bacteria</taxon>
        <taxon>Pseudomonadati</taxon>
        <taxon>Pseudomonadota</taxon>
        <taxon>Gammaproteobacteria</taxon>
        <taxon>Lysobacterales</taxon>
        <taxon>Lysobacteraceae</taxon>
        <taxon>Stenotrophomonas</taxon>
        <taxon>Stenotrophomonas maltophilia group</taxon>
    </lineage>
</organism>
<dbReference type="AlphaFoldDB" id="A0AAI9C961"/>
<name>A0AAI9C961_STEMA</name>
<gene>
    <name evidence="2" type="ORF">QEK83_000889</name>
</gene>
<reference evidence="2" key="1">
    <citation type="submission" date="2022-07" db="EMBL/GenBank/DDBJ databases">
        <authorList>
            <consortium name="Clinical and Environmental Microbiology Branch: Whole genome sequencing antimicrobial resistance pathogens in the healthcare setting"/>
        </authorList>
    </citation>
    <scope>NUCLEOTIDE SEQUENCE</scope>
    <source>
        <strain evidence="2">Stenotrophomonas_maltophilia_2021CK-00905</strain>
    </source>
</reference>
<evidence type="ECO:0000313" key="3">
    <source>
        <dbReference type="Proteomes" id="UP001214521"/>
    </source>
</evidence>
<comment type="caution">
    <text evidence="2">The sequence shown here is derived from an EMBL/GenBank/DDBJ whole genome shotgun (WGS) entry which is preliminary data.</text>
</comment>
<accession>A0AAI9C961</accession>
<evidence type="ECO:0000256" key="1">
    <source>
        <dbReference type="SAM" id="MobiDB-lite"/>
    </source>
</evidence>
<sequence length="259" mass="28621">MKSLLQCVECTKSGSVQPYLFVGDYYDGHTVEATCPLGHAAFSIVQNPKFETLLTAAADALIHDQTLQAVACLAASRERLFELAIRVFARSSGVDPGNFEASWKEVASQSERQFGAFLFLYLAATGKPYEFDKKLAIARYAALHKGEIPTTGEAFDYAGKVYQEISNLANYLRTDHKESLRAVLHEENMRKAGRAPKGVPVGTIALFSIYGIEAEENRANFKEAFDQYRDWLPALPEVAESTQKASGVHTTRSHPPHSE</sequence>
<feature type="compositionally biased region" description="Polar residues" evidence="1">
    <location>
        <begin position="240"/>
        <end position="250"/>
    </location>
</feature>
<dbReference type="EMBL" id="ABLOMU010000006">
    <property type="protein sequence ID" value="EKT4440269.1"/>
    <property type="molecule type" value="Genomic_DNA"/>
</dbReference>
<protein>
    <submittedName>
        <fullName evidence="2">Uncharacterized protein</fullName>
    </submittedName>
</protein>
<proteinExistence type="predicted"/>